<reference evidence="1 2" key="1">
    <citation type="submission" date="2015-09" db="EMBL/GenBank/DDBJ databases">
        <title>Genome sequence of ICMP 11288.</title>
        <authorList>
            <person name="Visnovsky S."/>
            <person name="Lu A."/>
            <person name="Panda P."/>
            <person name="Pitman A."/>
        </authorList>
    </citation>
    <scope>NUCLEOTIDE SEQUENCE [LARGE SCALE GENOMIC DNA]</scope>
    <source>
        <strain evidence="1 2">ICMP 11288</strain>
    </source>
</reference>
<comment type="caution">
    <text evidence="1">The sequence shown here is derived from an EMBL/GenBank/DDBJ whole genome shotgun (WGS) entry which is preliminary data.</text>
</comment>
<organism evidence="1 2">
    <name type="scientific">Pseudomonas fluorescens ICMP 11288</name>
    <dbReference type="NCBI Taxonomy" id="1198309"/>
    <lineage>
        <taxon>Bacteria</taxon>
        <taxon>Pseudomonadati</taxon>
        <taxon>Pseudomonadota</taxon>
        <taxon>Gammaproteobacteria</taxon>
        <taxon>Pseudomonadales</taxon>
        <taxon>Pseudomonadaceae</taxon>
        <taxon>Pseudomonas</taxon>
    </lineage>
</organism>
<dbReference type="AlphaFoldDB" id="A0A0W0I5X1"/>
<dbReference type="RefSeq" id="WP_058419414.1">
    <property type="nucleotide sequence ID" value="NZ_LKEF01000002.1"/>
</dbReference>
<evidence type="ECO:0008006" key="3">
    <source>
        <dbReference type="Google" id="ProtNLM"/>
    </source>
</evidence>
<dbReference type="Proteomes" id="UP000054197">
    <property type="component" value="Unassembled WGS sequence"/>
</dbReference>
<accession>A0A0W0I5X1</accession>
<name>A0A0W0I5X1_PSEFL</name>
<proteinExistence type="predicted"/>
<gene>
    <name evidence="1" type="ORF">AO063_00600</name>
</gene>
<sequence length="702" mass="79982">MLTYQVQDDRIIFKRDDDECIRGYRISTIHTPSWVDKEVLYIVADAVRVLCITGETTSYSGRFRASRYIFNHVTKLRLKFPPAEDDWSNFILTHYSHHLYNKDHKPKTRYDHWNAVAFVYKKLRRDGFIPEDTFIPDAKANSVSHPENMSQPAGYGTVHTPIPKGPRFLLPKKYLVEEGLSFEDDVYLLNLKNTLETRADAIVECSVDYWNRMLRCHARGDELCKNISNDEIEAVLESGQFSRNGIHLAHPDSPTGINWFLAVARYYAEQTDELKSMTFDDLQELPFFRPVIYNSHSKPKLRARLWEAAGDDCIDNNTVNETFNRLLGYLSPRDCAVASAIIASENPSFNPSSLTNIRLYRRDGKFYLRGNSDNKRITVSVSKPRAQSRKVSVLPPLSTRIVMDVIRCTNMPRRRLLSEGKSGWRKLFLVSSRNQIGSSPNFAKTLTTNAGLSLHDLYKDELDKVGVTPSMVNLYTIRCTQGILEFLRTGSLQAVADMLGNSLQVVRDKYIPAWMVHRWATRFFRVLHQKVILVATEGEPWQLAASDFSTREELQAFVRRILLGLKKGDPLSEALRSKLGHYSPDPSSLIEMFVERELLFDRSAGSLAAIYAYADAVDKLAPEERLVIDERTSVPLWIFPVLRDLVAKTISLDFDSASNAEMAIAGRVSGDSMSELRKSHARATILKQDLRPLVSLSDWKAI</sequence>
<dbReference type="EMBL" id="LKEF01000002">
    <property type="protein sequence ID" value="KTB68242.1"/>
    <property type="molecule type" value="Genomic_DNA"/>
</dbReference>
<evidence type="ECO:0000313" key="2">
    <source>
        <dbReference type="Proteomes" id="UP000054197"/>
    </source>
</evidence>
<evidence type="ECO:0000313" key="1">
    <source>
        <dbReference type="EMBL" id="KTB68242.1"/>
    </source>
</evidence>
<protein>
    <recommendedName>
        <fullName evidence="3">Integrase</fullName>
    </recommendedName>
</protein>